<comment type="caution">
    <text evidence="10">The sequence shown here is derived from an EMBL/GenBank/DDBJ whole genome shotgun (WGS) entry which is preliminary data.</text>
</comment>
<evidence type="ECO:0000256" key="7">
    <source>
        <dbReference type="ARBA" id="ARBA00023180"/>
    </source>
</evidence>
<evidence type="ECO:0000256" key="6">
    <source>
        <dbReference type="ARBA" id="ARBA00023170"/>
    </source>
</evidence>
<organism evidence="10 11">
    <name type="scientific">Albula glossodonta</name>
    <name type="common">roundjaw bonefish</name>
    <dbReference type="NCBI Taxonomy" id="121402"/>
    <lineage>
        <taxon>Eukaryota</taxon>
        <taxon>Metazoa</taxon>
        <taxon>Chordata</taxon>
        <taxon>Craniata</taxon>
        <taxon>Vertebrata</taxon>
        <taxon>Euteleostomi</taxon>
        <taxon>Actinopterygii</taxon>
        <taxon>Neopterygii</taxon>
        <taxon>Teleostei</taxon>
        <taxon>Albuliformes</taxon>
        <taxon>Albulidae</taxon>
        <taxon>Albula</taxon>
    </lineage>
</organism>
<dbReference type="OrthoDB" id="10045365at2759"/>
<keyword evidence="11" id="KW-1185">Reference proteome</keyword>
<feature type="domain" description="SEFIR" evidence="9">
    <location>
        <begin position="278"/>
        <end position="418"/>
    </location>
</feature>
<dbReference type="Pfam" id="PF08357">
    <property type="entry name" value="SEFIR"/>
    <property type="match status" value="1"/>
</dbReference>
<comment type="subcellular location">
    <subcellularLocation>
        <location evidence="1">Membrane</location>
        <topology evidence="1">Single-pass type I membrane protein</topology>
    </subcellularLocation>
</comment>
<keyword evidence="3 8" id="KW-0732">Signal</keyword>
<proteinExistence type="predicted"/>
<dbReference type="Gene3D" id="3.40.50.11530">
    <property type="match status" value="1"/>
</dbReference>
<sequence length="478" mass="52061">MFLYGQLAVGLLCLALCASTTVLDKIELDQHPFYTCAQRLKFRLPPAALEDHLNSTIQLTLSLLLSENVNFGSQALVWGENINQTISIPSMRDVCSPDQWEYVKECNEWDRYLDSSSLHPFLPVRRKDDSVVWSSCPFEGTAYEEFLRNTWDGVRVSVVPAQTNSGGPALAWNLTAPCRLEAELWLCRVGGAEQGCREVIGSRQRVEDNRKTEWGWSNGGHWIKGEFLDITPHPSVCVLVKVNGTDRVLGPWCPFSAPVGGAHVLLICPPDVSPSLASKVSRLGSALCKLGFSVTADLWSRAQLGALGPVPWLHAQLSHLEQEGGRAVLILTREALEGAGQSGGRETPKGQAPSPYTDVFATALGCVVADHLQGSTRRRFTLAHFEPLPLGGTLGPLQLSGTRPYSLPAQSLGFLAELTGRRGAGLWLGSRTLDQVLRRQDGGSELKDLGEAVPLKGADTPHTSPQTSTQHCWDAHCM</sequence>
<accession>A0A8T2N0L0</accession>
<dbReference type="PANTHER" id="PTHR15583">
    <property type="entry name" value="INTERLEUKIN-17 RECEPTOR"/>
    <property type="match status" value="1"/>
</dbReference>
<keyword evidence="4" id="KW-1133">Transmembrane helix</keyword>
<evidence type="ECO:0000313" key="11">
    <source>
        <dbReference type="Proteomes" id="UP000824540"/>
    </source>
</evidence>
<feature type="signal peptide" evidence="8">
    <location>
        <begin position="1"/>
        <end position="19"/>
    </location>
</feature>
<evidence type="ECO:0000256" key="1">
    <source>
        <dbReference type="ARBA" id="ARBA00004479"/>
    </source>
</evidence>
<dbReference type="InterPro" id="IPR039465">
    <property type="entry name" value="IL-17_rcpt-like"/>
</dbReference>
<dbReference type="AlphaFoldDB" id="A0A8T2N0L0"/>
<dbReference type="EMBL" id="JAFBMS010000189">
    <property type="protein sequence ID" value="KAG9333603.1"/>
    <property type="molecule type" value="Genomic_DNA"/>
</dbReference>
<feature type="chain" id="PRO_5035774593" description="SEFIR domain-containing protein" evidence="8">
    <location>
        <begin position="20"/>
        <end position="478"/>
    </location>
</feature>
<keyword evidence="7" id="KW-0325">Glycoprotein</keyword>
<dbReference type="GO" id="GO:0030368">
    <property type="term" value="F:interleukin-17 receptor activity"/>
    <property type="evidence" value="ECO:0007669"/>
    <property type="project" value="InterPro"/>
</dbReference>
<evidence type="ECO:0000256" key="2">
    <source>
        <dbReference type="ARBA" id="ARBA00022692"/>
    </source>
</evidence>
<gene>
    <name evidence="10" type="ORF">JZ751_010819</name>
</gene>
<evidence type="ECO:0000259" key="9">
    <source>
        <dbReference type="Pfam" id="PF08357"/>
    </source>
</evidence>
<protein>
    <recommendedName>
        <fullName evidence="9">SEFIR domain-containing protein</fullName>
    </recommendedName>
</protein>
<evidence type="ECO:0000256" key="8">
    <source>
        <dbReference type="SAM" id="SignalP"/>
    </source>
</evidence>
<evidence type="ECO:0000256" key="4">
    <source>
        <dbReference type="ARBA" id="ARBA00022989"/>
    </source>
</evidence>
<reference evidence="10" key="1">
    <citation type="thesis" date="2021" institute="BYU ScholarsArchive" country="Provo, UT, USA">
        <title>Applications of and Algorithms for Genome Assembly and Genomic Analyses with an Emphasis on Marine Teleosts.</title>
        <authorList>
            <person name="Pickett B.D."/>
        </authorList>
    </citation>
    <scope>NUCLEOTIDE SEQUENCE</scope>
    <source>
        <strain evidence="10">HI-2016</strain>
    </source>
</reference>
<keyword evidence="2" id="KW-0812">Transmembrane</keyword>
<evidence type="ECO:0000256" key="3">
    <source>
        <dbReference type="ARBA" id="ARBA00022729"/>
    </source>
</evidence>
<dbReference type="GO" id="GO:0016020">
    <property type="term" value="C:membrane"/>
    <property type="evidence" value="ECO:0007669"/>
    <property type="project" value="UniProtKB-SubCell"/>
</dbReference>
<keyword evidence="5" id="KW-0472">Membrane</keyword>
<dbReference type="Proteomes" id="UP000824540">
    <property type="component" value="Unassembled WGS sequence"/>
</dbReference>
<evidence type="ECO:0000256" key="5">
    <source>
        <dbReference type="ARBA" id="ARBA00023136"/>
    </source>
</evidence>
<keyword evidence="6" id="KW-0675">Receptor</keyword>
<dbReference type="PANTHER" id="PTHR15583:SF12">
    <property type="entry name" value="INTERLEUKIN-17 RECEPTOR C"/>
    <property type="match status" value="1"/>
</dbReference>
<name>A0A8T2N0L0_9TELE</name>
<evidence type="ECO:0000313" key="10">
    <source>
        <dbReference type="EMBL" id="KAG9333603.1"/>
    </source>
</evidence>
<dbReference type="InterPro" id="IPR013568">
    <property type="entry name" value="SEFIR_dom"/>
</dbReference>